<evidence type="ECO:0000256" key="1">
    <source>
        <dbReference type="SAM" id="SignalP"/>
    </source>
</evidence>
<sequence length="286" mass="31740">MKSHLLSLILFVLLGALLPAQSTPRETLTQLFDGMRSGDSTGMGALFHPGASLNSVAVDSAGRTVVNEGSITGWLSGLHQADAGILDEQLHYTEIRTDGRLATAWTPYTFVLNGEIHHCGTNAFQLVHDQDRWRIVNIMDTRKTTGCTLPSTTPVEQQLKDLATNWHAAAASADLDAFFGAMTPDAIYIGTDPGEHWTREEFYAFAKPYFDAGKAWEFTATERHVFYDPDAKVAYWDELLDTWMGPCRGTAVVKRDQKGEWKIAHYTLSMTVPNERVEAVMEAINE</sequence>
<gene>
    <name evidence="3" type="ORF">GGR28_003084</name>
</gene>
<keyword evidence="3" id="KW-0413">Isomerase</keyword>
<dbReference type="Gene3D" id="3.10.450.50">
    <property type="match status" value="2"/>
</dbReference>
<accession>A0A840E5W1</accession>
<protein>
    <submittedName>
        <fullName evidence="3">Ketosteroid isomerase-like protein</fullName>
    </submittedName>
</protein>
<name>A0A840E5W1_9BACT</name>
<reference evidence="3 4" key="1">
    <citation type="submission" date="2020-08" db="EMBL/GenBank/DDBJ databases">
        <title>Genomic Encyclopedia of Type Strains, Phase IV (KMG-IV): sequencing the most valuable type-strain genomes for metagenomic binning, comparative biology and taxonomic classification.</title>
        <authorList>
            <person name="Goeker M."/>
        </authorList>
    </citation>
    <scope>NUCLEOTIDE SEQUENCE [LARGE SCALE GENOMIC DNA]</scope>
    <source>
        <strain evidence="3 4">DSM 105137</strain>
    </source>
</reference>
<keyword evidence="4" id="KW-1185">Reference proteome</keyword>
<dbReference type="EMBL" id="JACIFF010000008">
    <property type="protein sequence ID" value="MBB4080450.1"/>
    <property type="molecule type" value="Genomic_DNA"/>
</dbReference>
<proteinExistence type="predicted"/>
<dbReference type="SUPFAM" id="SSF54427">
    <property type="entry name" value="NTF2-like"/>
    <property type="match status" value="2"/>
</dbReference>
<dbReference type="InterPro" id="IPR032710">
    <property type="entry name" value="NTF2-like_dom_sf"/>
</dbReference>
<keyword evidence="1" id="KW-0732">Signal</keyword>
<organism evidence="3 4">
    <name type="scientific">Neolewinella aquimaris</name>
    <dbReference type="NCBI Taxonomy" id="1835722"/>
    <lineage>
        <taxon>Bacteria</taxon>
        <taxon>Pseudomonadati</taxon>
        <taxon>Bacteroidota</taxon>
        <taxon>Saprospiria</taxon>
        <taxon>Saprospirales</taxon>
        <taxon>Lewinellaceae</taxon>
        <taxon>Neolewinella</taxon>
    </lineage>
</organism>
<evidence type="ECO:0000313" key="3">
    <source>
        <dbReference type="EMBL" id="MBB4080450.1"/>
    </source>
</evidence>
<comment type="caution">
    <text evidence="3">The sequence shown here is derived from an EMBL/GenBank/DDBJ whole genome shotgun (WGS) entry which is preliminary data.</text>
</comment>
<feature type="signal peptide" evidence="1">
    <location>
        <begin position="1"/>
        <end position="22"/>
    </location>
</feature>
<dbReference type="Pfam" id="PF13474">
    <property type="entry name" value="SnoaL_3"/>
    <property type="match status" value="1"/>
</dbReference>
<feature type="domain" description="SnoaL-like" evidence="2">
    <location>
        <begin position="161"/>
        <end position="273"/>
    </location>
</feature>
<dbReference type="Proteomes" id="UP000576209">
    <property type="component" value="Unassembled WGS sequence"/>
</dbReference>
<feature type="chain" id="PRO_5032303017" evidence="1">
    <location>
        <begin position="23"/>
        <end position="286"/>
    </location>
</feature>
<dbReference type="AlphaFoldDB" id="A0A840E5W1"/>
<dbReference type="RefSeq" id="WP_183496687.1">
    <property type="nucleotide sequence ID" value="NZ_JACIFF010000008.1"/>
</dbReference>
<evidence type="ECO:0000259" key="2">
    <source>
        <dbReference type="Pfam" id="PF13474"/>
    </source>
</evidence>
<evidence type="ECO:0000313" key="4">
    <source>
        <dbReference type="Proteomes" id="UP000576209"/>
    </source>
</evidence>
<dbReference type="GO" id="GO:0016853">
    <property type="term" value="F:isomerase activity"/>
    <property type="evidence" value="ECO:0007669"/>
    <property type="project" value="UniProtKB-KW"/>
</dbReference>
<dbReference type="InterPro" id="IPR037401">
    <property type="entry name" value="SnoaL-like"/>
</dbReference>